<protein>
    <submittedName>
        <fullName evidence="1">Uncharacterized protein</fullName>
    </submittedName>
</protein>
<keyword evidence="2" id="KW-1185">Reference proteome</keyword>
<evidence type="ECO:0000313" key="2">
    <source>
        <dbReference type="Proteomes" id="UP000799291"/>
    </source>
</evidence>
<name>A0A6G1JPI6_9PLEO</name>
<organism evidence="1 2">
    <name type="scientific">Lentithecium fluviatile CBS 122367</name>
    <dbReference type="NCBI Taxonomy" id="1168545"/>
    <lineage>
        <taxon>Eukaryota</taxon>
        <taxon>Fungi</taxon>
        <taxon>Dikarya</taxon>
        <taxon>Ascomycota</taxon>
        <taxon>Pezizomycotina</taxon>
        <taxon>Dothideomycetes</taxon>
        <taxon>Pleosporomycetidae</taxon>
        <taxon>Pleosporales</taxon>
        <taxon>Massarineae</taxon>
        <taxon>Lentitheciaceae</taxon>
        <taxon>Lentithecium</taxon>
    </lineage>
</organism>
<dbReference type="EMBL" id="MU005569">
    <property type="protein sequence ID" value="KAF2692069.1"/>
    <property type="molecule type" value="Genomic_DNA"/>
</dbReference>
<evidence type="ECO:0000313" key="1">
    <source>
        <dbReference type="EMBL" id="KAF2692069.1"/>
    </source>
</evidence>
<gene>
    <name evidence="1" type="ORF">K458DRAFT_381895</name>
</gene>
<dbReference type="AlphaFoldDB" id="A0A6G1JPI6"/>
<reference evidence="1" key="1">
    <citation type="journal article" date="2020" name="Stud. Mycol.">
        <title>101 Dothideomycetes genomes: a test case for predicting lifestyles and emergence of pathogens.</title>
        <authorList>
            <person name="Haridas S."/>
            <person name="Albert R."/>
            <person name="Binder M."/>
            <person name="Bloem J."/>
            <person name="Labutti K."/>
            <person name="Salamov A."/>
            <person name="Andreopoulos B."/>
            <person name="Baker S."/>
            <person name="Barry K."/>
            <person name="Bills G."/>
            <person name="Bluhm B."/>
            <person name="Cannon C."/>
            <person name="Castanera R."/>
            <person name="Culley D."/>
            <person name="Daum C."/>
            <person name="Ezra D."/>
            <person name="Gonzalez J."/>
            <person name="Henrissat B."/>
            <person name="Kuo A."/>
            <person name="Liang C."/>
            <person name="Lipzen A."/>
            <person name="Lutzoni F."/>
            <person name="Magnuson J."/>
            <person name="Mondo S."/>
            <person name="Nolan M."/>
            <person name="Ohm R."/>
            <person name="Pangilinan J."/>
            <person name="Park H.-J."/>
            <person name="Ramirez L."/>
            <person name="Alfaro M."/>
            <person name="Sun H."/>
            <person name="Tritt A."/>
            <person name="Yoshinaga Y."/>
            <person name="Zwiers L.-H."/>
            <person name="Turgeon B."/>
            <person name="Goodwin S."/>
            <person name="Spatafora J."/>
            <person name="Crous P."/>
            <person name="Grigoriev I."/>
        </authorList>
    </citation>
    <scope>NUCLEOTIDE SEQUENCE</scope>
    <source>
        <strain evidence="1">CBS 122367</strain>
    </source>
</reference>
<accession>A0A6G1JPI6</accession>
<dbReference type="Proteomes" id="UP000799291">
    <property type="component" value="Unassembled WGS sequence"/>
</dbReference>
<sequence>MIKSESGACWIAGPEVRPRDVIVEFQAMRDEKDEYSALVICRPPHRRSERMDIVDQATALADLEAYDTIHNTKISLSWHPDSLSALERQYLHSRMLYARPSEDRMTVYLRPFDLIKLVMLRGHIVNRIRYPILSKDSGSYTAINDEEKD</sequence>
<proteinExistence type="predicted"/>